<feature type="compositionally biased region" description="Low complexity" evidence="1">
    <location>
        <begin position="20"/>
        <end position="38"/>
    </location>
</feature>
<organism evidence="2 3">
    <name type="scientific">Austropuccinia psidii MF-1</name>
    <dbReference type="NCBI Taxonomy" id="1389203"/>
    <lineage>
        <taxon>Eukaryota</taxon>
        <taxon>Fungi</taxon>
        <taxon>Dikarya</taxon>
        <taxon>Basidiomycota</taxon>
        <taxon>Pucciniomycotina</taxon>
        <taxon>Pucciniomycetes</taxon>
        <taxon>Pucciniales</taxon>
        <taxon>Sphaerophragmiaceae</taxon>
        <taxon>Austropuccinia</taxon>
    </lineage>
</organism>
<feature type="compositionally biased region" description="Basic and acidic residues" evidence="1">
    <location>
        <begin position="43"/>
        <end position="55"/>
    </location>
</feature>
<comment type="caution">
    <text evidence="2">The sequence shown here is derived from an EMBL/GenBank/DDBJ whole genome shotgun (WGS) entry which is preliminary data.</text>
</comment>
<feature type="compositionally biased region" description="Polar residues" evidence="1">
    <location>
        <begin position="1"/>
        <end position="18"/>
    </location>
</feature>
<evidence type="ECO:0000313" key="3">
    <source>
        <dbReference type="Proteomes" id="UP000765509"/>
    </source>
</evidence>
<accession>A0A9Q3E0N8</accession>
<evidence type="ECO:0000313" key="2">
    <source>
        <dbReference type="EMBL" id="MBW0509147.1"/>
    </source>
</evidence>
<evidence type="ECO:0000256" key="1">
    <source>
        <dbReference type="SAM" id="MobiDB-lite"/>
    </source>
</evidence>
<dbReference type="EMBL" id="AVOT02020767">
    <property type="protein sequence ID" value="MBW0509147.1"/>
    <property type="molecule type" value="Genomic_DNA"/>
</dbReference>
<feature type="region of interest" description="Disordered" evidence="1">
    <location>
        <begin position="1"/>
        <end position="57"/>
    </location>
</feature>
<protein>
    <submittedName>
        <fullName evidence="2">Uncharacterized protein</fullName>
    </submittedName>
</protein>
<gene>
    <name evidence="2" type="ORF">O181_048862</name>
</gene>
<feature type="compositionally biased region" description="Basic and acidic residues" evidence="1">
    <location>
        <begin position="104"/>
        <end position="116"/>
    </location>
</feature>
<feature type="region of interest" description="Disordered" evidence="1">
    <location>
        <begin position="78"/>
        <end position="166"/>
    </location>
</feature>
<dbReference type="Proteomes" id="UP000765509">
    <property type="component" value="Unassembled WGS sequence"/>
</dbReference>
<reference evidence="2" key="1">
    <citation type="submission" date="2021-03" db="EMBL/GenBank/DDBJ databases">
        <title>Draft genome sequence of rust myrtle Austropuccinia psidii MF-1, a brazilian biotype.</title>
        <authorList>
            <person name="Quecine M.C."/>
            <person name="Pachon D.M.R."/>
            <person name="Bonatelli M.L."/>
            <person name="Correr F.H."/>
            <person name="Franceschini L.M."/>
            <person name="Leite T.F."/>
            <person name="Margarido G.R.A."/>
            <person name="Almeida C.A."/>
            <person name="Ferrarezi J.A."/>
            <person name="Labate C.A."/>
        </authorList>
    </citation>
    <scope>NUCLEOTIDE SEQUENCE</scope>
    <source>
        <strain evidence="2">MF-1</strain>
    </source>
</reference>
<proteinExistence type="predicted"/>
<dbReference type="AlphaFoldDB" id="A0A9Q3E0N8"/>
<keyword evidence="3" id="KW-1185">Reference proteome</keyword>
<name>A0A9Q3E0N8_9BASI</name>
<sequence>MSNSNSYKSHSEGSNRNTHGPVQAVLQGVQAQGLGNVATNLPRSDELLERPEKVPQRGVNSEVLQWMECTIIQISNQKNKGLEQQGKGGKQGRCPRSFYQKASPRREEEQEKKVEEITFPNLKDSKNQKRCHGQCLQHGQNLDGIQGQRRAMDETTPFPKEVTLLP</sequence>